<dbReference type="OrthoDB" id="9886090at2"/>
<dbReference type="RefSeq" id="WP_146682414.1">
    <property type="nucleotide sequence ID" value="NZ_CP019646.1"/>
</dbReference>
<sequence length="296" mass="33317">MMMFYSQGSFETFNSYGYSDHEDNDYTGTIKSNLARITYGLADSQDGTQVVKIQNQTPEKRMLYRNMHVVTNFDAGEVDADGGDGEISPYDFETSGYTFNAAEFKRHNEEKEYDEIGPAQWMRIPDSDKRDIWAVLADVEIDIQGLPNSTVTPGTNETGLLLDNSRPETLHNLLCRGIGQFKIQGWYYDQTGSPSVWRWVPEIDPDGDGDFSDSDFETSGPSQLDYSKLPGIIYPAVGLQMDNVPQEQLDPESLVMGNFNNIPGLGRALKFTFTIYDSRGIIPEGKTFTHIVYLDE</sequence>
<proteinExistence type="predicted"/>
<name>A0A1Q2MBS5_9BACT</name>
<keyword evidence="2" id="KW-1185">Reference proteome</keyword>
<evidence type="ECO:0000313" key="2">
    <source>
        <dbReference type="Proteomes" id="UP000188181"/>
    </source>
</evidence>
<dbReference type="Proteomes" id="UP000188181">
    <property type="component" value="Chromosome"/>
</dbReference>
<dbReference type="EMBL" id="CP019646">
    <property type="protein sequence ID" value="AQQ70124.1"/>
    <property type="molecule type" value="Genomic_DNA"/>
</dbReference>
<gene>
    <name evidence="1" type="ORF">SMSP2_00465</name>
</gene>
<dbReference type="AlphaFoldDB" id="A0A1Q2MBS5"/>
<accession>A0A1Q2MBS5</accession>
<dbReference type="STRING" id="1851148.SMSP2_00465"/>
<protein>
    <submittedName>
        <fullName evidence="1">Uncharacterized protein</fullName>
    </submittedName>
</protein>
<organism evidence="1 2">
    <name type="scientific">Limihaloglobus sulfuriphilus</name>
    <dbReference type="NCBI Taxonomy" id="1851148"/>
    <lineage>
        <taxon>Bacteria</taxon>
        <taxon>Pseudomonadati</taxon>
        <taxon>Planctomycetota</taxon>
        <taxon>Phycisphaerae</taxon>
        <taxon>Sedimentisphaerales</taxon>
        <taxon>Sedimentisphaeraceae</taxon>
        <taxon>Limihaloglobus</taxon>
    </lineage>
</organism>
<reference evidence="2" key="1">
    <citation type="submission" date="2017-02" db="EMBL/GenBank/DDBJ databases">
        <title>Comparative genomics and description of representatives of a novel lineage of planctomycetes thriving in anoxic sediments.</title>
        <authorList>
            <person name="Spring S."/>
            <person name="Bunk B."/>
            <person name="Sproer C."/>
        </authorList>
    </citation>
    <scope>NUCLEOTIDE SEQUENCE [LARGE SCALE GENOMIC DNA]</scope>
    <source>
        <strain evidence="2">SM-Chi-D1</strain>
    </source>
</reference>
<dbReference type="KEGG" id="pbas:SMSP2_00465"/>
<evidence type="ECO:0000313" key="1">
    <source>
        <dbReference type="EMBL" id="AQQ70124.1"/>
    </source>
</evidence>